<dbReference type="InterPro" id="IPR010095">
    <property type="entry name" value="Cas12f1-like_TNB"/>
</dbReference>
<protein>
    <submittedName>
        <fullName evidence="7">IS605 OrfB family transposase</fullName>
    </submittedName>
</protein>
<sequence>MKVQRIEQIIIKKSHPKFKVIDKMCINTKILYNEANSVLLEHYKNTGEYIKYKDMNYMFKTYTSYKNCFSQPANCVMRLLDKNWKSYFRSIQDYEKYPYKYRGKPQLPSILDNDARIPWMFPNNQVLYLYDNNTVYIRNRLLNDYEWKSKCLGRLIQVRFVYHKTYYSMEIVYEIGLNDLNQNSSRIISIDLGVDNLATVSNNISISPFIINGKILKSINNQYLKKYHMAMEDLQNRNGKTWSHKIESLNDKRHFRVKDYIHKSTAYIIKWCIENNIDTIIVGRNKYWKQANHMKYFMKIPFNMFREQLKYKSENIGINYIEVNESYTSGTSYLDDEYPIKENYDKSRRITRGLFKSQNMLINADVNGSLQIMRKIFPNAYTGYGVEVNPTPVIINPLNPNG</sequence>
<dbReference type="NCBIfam" id="NF040570">
    <property type="entry name" value="guided_TnpB"/>
    <property type="match status" value="1"/>
</dbReference>
<feature type="domain" description="Cas12f1-like TNB" evidence="6">
    <location>
        <begin position="302"/>
        <end position="372"/>
    </location>
</feature>
<dbReference type="GO" id="GO:0003677">
    <property type="term" value="F:DNA binding"/>
    <property type="evidence" value="ECO:0007669"/>
    <property type="project" value="UniProtKB-KW"/>
</dbReference>
<evidence type="ECO:0000256" key="1">
    <source>
        <dbReference type="ARBA" id="ARBA00008761"/>
    </source>
</evidence>
<dbReference type="AlphaFoldDB" id="N2A5P7"/>
<name>N2A5P7_9FIRM</name>
<dbReference type="PATRIC" id="fig|1235802.3.peg.4835"/>
<dbReference type="STRING" id="1235802.C823_04549"/>
<dbReference type="GO" id="GO:0006310">
    <property type="term" value="P:DNA recombination"/>
    <property type="evidence" value="ECO:0007669"/>
    <property type="project" value="UniProtKB-KW"/>
</dbReference>
<dbReference type="InterPro" id="IPR001959">
    <property type="entry name" value="Transposase"/>
</dbReference>
<evidence type="ECO:0000256" key="2">
    <source>
        <dbReference type="ARBA" id="ARBA00022578"/>
    </source>
</evidence>
<dbReference type="Proteomes" id="UP000012589">
    <property type="component" value="Unassembled WGS sequence"/>
</dbReference>
<dbReference type="HOGENOM" id="CLU_032903_16_0_9"/>
<dbReference type="EMBL" id="AQFT01000133">
    <property type="protein sequence ID" value="EMZ21405.1"/>
    <property type="molecule type" value="Genomic_DNA"/>
</dbReference>
<dbReference type="Pfam" id="PF07282">
    <property type="entry name" value="Cas12f1-like_TNB"/>
    <property type="match status" value="1"/>
</dbReference>
<keyword evidence="8" id="KW-1185">Reference proteome</keyword>
<evidence type="ECO:0000259" key="5">
    <source>
        <dbReference type="Pfam" id="PF01385"/>
    </source>
</evidence>
<evidence type="ECO:0000259" key="6">
    <source>
        <dbReference type="Pfam" id="PF07282"/>
    </source>
</evidence>
<comment type="similarity">
    <text evidence="1">In the C-terminal section; belongs to the transposase 35 family.</text>
</comment>
<dbReference type="NCBIfam" id="TIGR01766">
    <property type="entry name" value="IS200/IS605 family accessory protein TnpB-like domain"/>
    <property type="match status" value="1"/>
</dbReference>
<feature type="domain" description="Probable transposase IS891/IS1136/IS1341" evidence="5">
    <location>
        <begin position="173"/>
        <end position="286"/>
    </location>
</feature>
<proteinExistence type="inferred from homology"/>
<keyword evidence="4" id="KW-0233">DNA recombination</keyword>
<gene>
    <name evidence="7" type="ORF">C823_04549</name>
</gene>
<organism evidence="7 8">
    <name type="scientific">Eubacterium plexicaudatum ASF492</name>
    <dbReference type="NCBI Taxonomy" id="1235802"/>
    <lineage>
        <taxon>Bacteria</taxon>
        <taxon>Bacillati</taxon>
        <taxon>Bacillota</taxon>
        <taxon>Clostridia</taxon>
        <taxon>Eubacteriales</taxon>
        <taxon>Eubacteriaceae</taxon>
        <taxon>Eubacterium</taxon>
    </lineage>
</organism>
<dbReference type="GO" id="GO:0032196">
    <property type="term" value="P:transposition"/>
    <property type="evidence" value="ECO:0007669"/>
    <property type="project" value="UniProtKB-KW"/>
</dbReference>
<comment type="caution">
    <text evidence="7">The sequence shown here is derived from an EMBL/GenBank/DDBJ whole genome shotgun (WGS) entry which is preliminary data.</text>
</comment>
<evidence type="ECO:0000313" key="8">
    <source>
        <dbReference type="Proteomes" id="UP000012589"/>
    </source>
</evidence>
<dbReference type="Pfam" id="PF01385">
    <property type="entry name" value="OrfB_IS605"/>
    <property type="match status" value="1"/>
</dbReference>
<keyword evidence="2" id="KW-0815">Transposition</keyword>
<dbReference type="eggNOG" id="COG0675">
    <property type="taxonomic scope" value="Bacteria"/>
</dbReference>
<evidence type="ECO:0000256" key="4">
    <source>
        <dbReference type="ARBA" id="ARBA00023172"/>
    </source>
</evidence>
<evidence type="ECO:0000256" key="3">
    <source>
        <dbReference type="ARBA" id="ARBA00023125"/>
    </source>
</evidence>
<accession>N2A5P7</accession>
<evidence type="ECO:0000313" key="7">
    <source>
        <dbReference type="EMBL" id="EMZ21405.1"/>
    </source>
</evidence>
<keyword evidence="3" id="KW-0238">DNA-binding</keyword>
<reference evidence="7 8" key="1">
    <citation type="journal article" date="2014" name="Genome Announc.">
        <title>Draft genome sequences of the altered schaedler flora, a defined bacterial community from gnotobiotic mice.</title>
        <authorList>
            <person name="Wannemuehler M.J."/>
            <person name="Overstreet A.M."/>
            <person name="Ward D.V."/>
            <person name="Phillips G.J."/>
        </authorList>
    </citation>
    <scope>NUCLEOTIDE SEQUENCE [LARGE SCALE GENOMIC DNA]</scope>
    <source>
        <strain evidence="7 8">ASF492</strain>
    </source>
</reference>